<dbReference type="SMART" id="SM00717">
    <property type="entry name" value="SANT"/>
    <property type="match status" value="2"/>
</dbReference>
<name>A0AA35NQG9_SACUV</name>
<dbReference type="SUPFAM" id="SSF46689">
    <property type="entry name" value="Homeodomain-like"/>
    <property type="match status" value="2"/>
</dbReference>
<proteinExistence type="predicted"/>
<reference evidence="5" key="1">
    <citation type="submission" date="2022-10" db="EMBL/GenBank/DDBJ databases">
        <authorList>
            <person name="Byrne P K."/>
        </authorList>
    </citation>
    <scope>NUCLEOTIDE SEQUENCE</scope>
    <source>
        <strain evidence="5">CBS7001</strain>
    </source>
</reference>
<dbReference type="Pfam" id="PF00249">
    <property type="entry name" value="Myb_DNA-binding"/>
    <property type="match status" value="2"/>
</dbReference>
<evidence type="ECO:0000313" key="6">
    <source>
        <dbReference type="Proteomes" id="UP001162090"/>
    </source>
</evidence>
<dbReference type="GO" id="GO:0034967">
    <property type="term" value="C:Set3 complex"/>
    <property type="evidence" value="ECO:0007669"/>
    <property type="project" value="TreeGrafter"/>
</dbReference>
<feature type="compositionally biased region" description="Basic residues" evidence="1">
    <location>
        <begin position="732"/>
        <end position="745"/>
    </location>
</feature>
<dbReference type="InterPro" id="IPR009057">
    <property type="entry name" value="Homeodomain-like_sf"/>
</dbReference>
<sequence length="1227" mass="139335">MGYPPPTRRLSDKKRYHYSNNPNRRHLSGVYPKNGFSKPIINGFTSSPTLETTANASVSPASVPPPPPPSVPGTFGIEAPRPSRYDPGSVNRPSSSSYLSTRKIGSRYNPEAERLSSAGISTPENTNANTTPNANIDTGKSRYSRQTMSRYNPQSNSSSNIMHFSPPTSNTSPFYVPNGNSRGRPRSMDDHSPDTATNPEPSSVSLASSNSAHSYYSRSNKWRSIGTPSRSPFENHVSNTATTNITNGTHQREPFWKANNTSLSKSNHSQSSPSLHDIKFHEINKMVKPESPVKIGGSDKDETKDLPYDDDKFQSEKLDIMHHVSTGFDSFKPHENESSEEDSSRKRELEIMKIRHEPEKRKEHSRFEDDFRKLKTTSVDVKQDGLWTTTTKVINKIEKVKEQKKEQIIVIKRKESPEIRNYEMIHDPEALKTDLTKLTLENENKCYGEPLHKVEACIFPLPKAETRLWELKNQRRDKIISKQKYLLKKTVKSFTEYPFYAQNKLIHQQATGLILTNIISKIKKQEYLKKINLKHNYFGLQKKYEKECETLAKLSENLRKEEIENKRKEHELMEQRRREGGVEIEKEKDLRNPSSSSSSRRRNRADFVDDAEMENVLLQIDPNYKHYQAAATIPPLILNPVEKYSYKFCDVNNLVTDKNHWASRILKDGIDTFSDHEHSLFLEGYLIHPKKFGKISHYMGGLRTPEECVLHYYRTKKTINYKQLLIDKNKKRKMSAAAKRRKRKERSNDEELENDEGKEESVTTADKEEKSENLVEEIVYPILVQVPEADGNSQDNPEKLVENTAEKESEDVTCKPEETVQANELKRVHDVIGDKDSNSNVNKVNSDFSFMAHREGVQNDYYAEEPRELDFSLENALQRKKHRSAPEHKTSYWSVRESQLFPELLNEFGSQWSLISEKLGTKSTTMVRNYYQRNAARNGWKLIVDETDLKRDGTSSESVQQSQIMIQPERPNINAYNNIPPQQRPALGYFVGQPTHGPNTSISSVDGSMRPFGPDFHRDSFSKVSTPLTTLPPPRLPSIQFPHSEMAEPTVTDLRNRTLDHIDTLAEAASTVTNNQNFSDERHALDTNHKSTTISSLLNNTDRDVKASFQSSSKHQAHVEDTPNLNNIVVQEIKPNITTPRSSSISALLNPVHGNGQLNPDGRPLLPFNNITSRGPPSFPLPPPRTSTAIHAAPKFNFSNDPLAALAAVASAPDAINGFLSKKDNDN</sequence>
<feature type="domain" description="Myb-like" evidence="2">
    <location>
        <begin position="885"/>
        <end position="935"/>
    </location>
</feature>
<dbReference type="PANTHER" id="PTHR13992:SF39">
    <property type="entry name" value="SMRTER, ISOFORM G"/>
    <property type="match status" value="1"/>
</dbReference>
<gene>
    <name evidence="5" type="primary">SUVC03G0930</name>
    <name evidence="5" type="ORF">SUVC_03G0930</name>
</gene>
<feature type="domain" description="HTH myb-type" evidence="4">
    <location>
        <begin position="885"/>
        <end position="939"/>
    </location>
</feature>
<feature type="compositionally biased region" description="Low complexity" evidence="1">
    <location>
        <begin position="202"/>
        <end position="219"/>
    </location>
</feature>
<protein>
    <recommendedName>
        <fullName evidence="7">Snt1p</fullName>
    </recommendedName>
</protein>
<feature type="compositionally biased region" description="Polar residues" evidence="1">
    <location>
        <begin position="226"/>
        <end position="249"/>
    </location>
</feature>
<dbReference type="InterPro" id="IPR051571">
    <property type="entry name" value="N-CoR_corepressor"/>
</dbReference>
<accession>A0AA35NQG9</accession>
<evidence type="ECO:0000259" key="2">
    <source>
        <dbReference type="PROSITE" id="PS50090"/>
    </source>
</evidence>
<feature type="domain" description="SANT" evidence="3">
    <location>
        <begin position="668"/>
        <end position="720"/>
    </location>
</feature>
<evidence type="ECO:0000313" key="5">
    <source>
        <dbReference type="EMBL" id="CAI4057306.1"/>
    </source>
</evidence>
<feature type="region of interest" description="Disordered" evidence="1">
    <location>
        <begin position="732"/>
        <end position="771"/>
    </location>
</feature>
<feature type="compositionally biased region" description="Polar residues" evidence="1">
    <location>
        <begin position="144"/>
        <end position="181"/>
    </location>
</feature>
<feature type="compositionally biased region" description="Low complexity" evidence="1">
    <location>
        <begin position="122"/>
        <end position="135"/>
    </location>
</feature>
<feature type="compositionally biased region" description="Pro residues" evidence="1">
    <location>
        <begin position="62"/>
        <end position="71"/>
    </location>
</feature>
<dbReference type="FunFam" id="1.10.10.60:FF:000431">
    <property type="entry name" value="Set3C deacetylase complex subunit"/>
    <property type="match status" value="1"/>
</dbReference>
<feature type="compositionally biased region" description="Polar residues" evidence="1">
    <location>
        <begin position="91"/>
        <end position="100"/>
    </location>
</feature>
<dbReference type="CDD" id="cd00167">
    <property type="entry name" value="SANT"/>
    <property type="match status" value="2"/>
</dbReference>
<feature type="compositionally biased region" description="Polar residues" evidence="1">
    <location>
        <begin position="43"/>
        <end position="55"/>
    </location>
</feature>
<evidence type="ECO:0000256" key="1">
    <source>
        <dbReference type="SAM" id="MobiDB-lite"/>
    </source>
</evidence>
<feature type="region of interest" description="Disordered" evidence="1">
    <location>
        <begin position="569"/>
        <end position="605"/>
    </location>
</feature>
<dbReference type="FunFam" id="1.10.10.60:FF:000494">
    <property type="entry name" value="Snt1p"/>
    <property type="match status" value="1"/>
</dbReference>
<dbReference type="Proteomes" id="UP001162090">
    <property type="component" value="Chromosome 3"/>
</dbReference>
<feature type="compositionally biased region" description="Basic and acidic residues" evidence="1">
    <location>
        <begin position="331"/>
        <end position="346"/>
    </location>
</feature>
<dbReference type="PROSITE" id="PS51294">
    <property type="entry name" value="HTH_MYB"/>
    <property type="match status" value="1"/>
</dbReference>
<evidence type="ECO:0000259" key="4">
    <source>
        <dbReference type="PROSITE" id="PS51294"/>
    </source>
</evidence>
<feature type="region of interest" description="Disordered" evidence="1">
    <location>
        <begin position="1"/>
        <end position="253"/>
    </location>
</feature>
<feature type="compositionally biased region" description="Basic residues" evidence="1">
    <location>
        <begin position="11"/>
        <end position="27"/>
    </location>
</feature>
<dbReference type="InterPro" id="IPR001005">
    <property type="entry name" value="SANT/Myb"/>
</dbReference>
<dbReference type="PROSITE" id="PS50090">
    <property type="entry name" value="MYB_LIKE"/>
    <property type="match status" value="1"/>
</dbReference>
<organism evidence="5 6">
    <name type="scientific">Saccharomyces uvarum</name>
    <name type="common">Yeast</name>
    <name type="synonym">Saccharomyces bayanus var. uvarum</name>
    <dbReference type="NCBI Taxonomy" id="230603"/>
    <lineage>
        <taxon>Eukaryota</taxon>
        <taxon>Fungi</taxon>
        <taxon>Dikarya</taxon>
        <taxon>Ascomycota</taxon>
        <taxon>Saccharomycotina</taxon>
        <taxon>Saccharomycetes</taxon>
        <taxon>Saccharomycetales</taxon>
        <taxon>Saccharomycetaceae</taxon>
        <taxon>Saccharomyces</taxon>
    </lineage>
</organism>
<dbReference type="InterPro" id="IPR017884">
    <property type="entry name" value="SANT_dom"/>
</dbReference>
<dbReference type="Gene3D" id="1.10.10.60">
    <property type="entry name" value="Homeodomain-like"/>
    <property type="match status" value="2"/>
</dbReference>
<dbReference type="PROSITE" id="PS51293">
    <property type="entry name" value="SANT"/>
    <property type="match status" value="1"/>
</dbReference>
<evidence type="ECO:0008006" key="7">
    <source>
        <dbReference type="Google" id="ProtNLM"/>
    </source>
</evidence>
<feature type="compositionally biased region" description="Acidic residues" evidence="1">
    <location>
        <begin position="748"/>
        <end position="758"/>
    </location>
</feature>
<feature type="compositionally biased region" description="Basic and acidic residues" evidence="1">
    <location>
        <begin position="759"/>
        <end position="771"/>
    </location>
</feature>
<dbReference type="EMBL" id="OX365914">
    <property type="protein sequence ID" value="CAI4057306.1"/>
    <property type="molecule type" value="Genomic_DNA"/>
</dbReference>
<feature type="region of interest" description="Disordered" evidence="1">
    <location>
        <begin position="327"/>
        <end position="346"/>
    </location>
</feature>
<dbReference type="AlphaFoldDB" id="A0AA35NQG9"/>
<feature type="compositionally biased region" description="Basic and acidic residues" evidence="1">
    <location>
        <begin position="569"/>
        <end position="591"/>
    </location>
</feature>
<dbReference type="GO" id="GO:0006357">
    <property type="term" value="P:regulation of transcription by RNA polymerase II"/>
    <property type="evidence" value="ECO:0007669"/>
    <property type="project" value="TreeGrafter"/>
</dbReference>
<dbReference type="InterPro" id="IPR017930">
    <property type="entry name" value="Myb_dom"/>
</dbReference>
<dbReference type="PANTHER" id="PTHR13992">
    <property type="entry name" value="NUCLEAR RECEPTOR CO-REPRESSOR RELATED NCOR"/>
    <property type="match status" value="1"/>
</dbReference>
<evidence type="ECO:0000259" key="3">
    <source>
        <dbReference type="PROSITE" id="PS51293"/>
    </source>
</evidence>